<feature type="compositionally biased region" description="Polar residues" evidence="4">
    <location>
        <begin position="116"/>
        <end position="127"/>
    </location>
</feature>
<dbReference type="SUPFAM" id="SSF57362">
    <property type="entry name" value="BPTI-like"/>
    <property type="match status" value="1"/>
</dbReference>
<dbReference type="Pfam" id="PF00014">
    <property type="entry name" value="Kunitz_BPTI"/>
    <property type="match status" value="1"/>
</dbReference>
<proteinExistence type="predicted"/>
<dbReference type="InterPro" id="IPR002223">
    <property type="entry name" value="Kunitz_BPTI"/>
</dbReference>
<organism evidence="6 7">
    <name type="scientific">Trichostrongylus colubriformis</name>
    <name type="common">Black scour worm</name>
    <dbReference type="NCBI Taxonomy" id="6319"/>
    <lineage>
        <taxon>Eukaryota</taxon>
        <taxon>Metazoa</taxon>
        <taxon>Ecdysozoa</taxon>
        <taxon>Nematoda</taxon>
        <taxon>Chromadorea</taxon>
        <taxon>Rhabditida</taxon>
        <taxon>Rhabditina</taxon>
        <taxon>Rhabditomorpha</taxon>
        <taxon>Strongyloidea</taxon>
        <taxon>Trichostrongylidae</taxon>
        <taxon>Trichostrongylus</taxon>
    </lineage>
</organism>
<accession>A0AAN8FRH5</accession>
<dbReference type="CDD" id="cd00109">
    <property type="entry name" value="Kunitz-type"/>
    <property type="match status" value="1"/>
</dbReference>
<protein>
    <recommendedName>
        <fullName evidence="5">BPTI/Kunitz inhibitor domain-containing protein</fullName>
    </recommendedName>
</protein>
<dbReference type="InterPro" id="IPR036880">
    <property type="entry name" value="Kunitz_BPTI_sf"/>
</dbReference>
<evidence type="ECO:0000313" key="7">
    <source>
        <dbReference type="Proteomes" id="UP001331761"/>
    </source>
</evidence>
<keyword evidence="1" id="KW-0646">Protease inhibitor</keyword>
<name>A0AAN8FRH5_TRICO</name>
<reference evidence="6 7" key="1">
    <citation type="submission" date="2019-10" db="EMBL/GenBank/DDBJ databases">
        <title>Assembly and Annotation for the nematode Trichostrongylus colubriformis.</title>
        <authorList>
            <person name="Martin J."/>
        </authorList>
    </citation>
    <scope>NUCLEOTIDE SEQUENCE [LARGE SCALE GENOMIC DNA]</scope>
    <source>
        <strain evidence="6">G859</strain>
        <tissue evidence="6">Whole worm</tissue>
    </source>
</reference>
<evidence type="ECO:0000259" key="5">
    <source>
        <dbReference type="PROSITE" id="PS50279"/>
    </source>
</evidence>
<feature type="domain" description="BPTI/Kunitz inhibitor" evidence="5">
    <location>
        <begin position="13"/>
        <end position="70"/>
    </location>
</feature>
<dbReference type="EMBL" id="WIXE01008429">
    <property type="protein sequence ID" value="KAK5979332.1"/>
    <property type="molecule type" value="Genomic_DNA"/>
</dbReference>
<dbReference type="PROSITE" id="PS50279">
    <property type="entry name" value="BPTI_KUNITZ_2"/>
    <property type="match status" value="1"/>
</dbReference>
<dbReference type="GO" id="GO:0004867">
    <property type="term" value="F:serine-type endopeptidase inhibitor activity"/>
    <property type="evidence" value="ECO:0007669"/>
    <property type="project" value="UniProtKB-KW"/>
</dbReference>
<comment type="caution">
    <text evidence="6">The sequence shown here is derived from an EMBL/GenBank/DDBJ whole genome shotgun (WGS) entry which is preliminary data.</text>
</comment>
<evidence type="ECO:0000256" key="2">
    <source>
        <dbReference type="ARBA" id="ARBA00022900"/>
    </source>
</evidence>
<sequence length="136" mass="15055">HSINCTLVVQEACDHVFDVRYTEEDCNNGVQELRYYYDHETRICRQFFYGGCVGTSRNIFGDAETCEKLCANGQKAILIDSAADQVQTSLTPKGEMETGFSEPDHVSSDPLGLYPTPSQTPHASSGSWPALENERG</sequence>
<dbReference type="SMART" id="SM00131">
    <property type="entry name" value="KU"/>
    <property type="match status" value="1"/>
</dbReference>
<evidence type="ECO:0000256" key="1">
    <source>
        <dbReference type="ARBA" id="ARBA00022690"/>
    </source>
</evidence>
<dbReference type="GO" id="GO:0005615">
    <property type="term" value="C:extracellular space"/>
    <property type="evidence" value="ECO:0007669"/>
    <property type="project" value="TreeGrafter"/>
</dbReference>
<keyword evidence="3" id="KW-1015">Disulfide bond</keyword>
<dbReference type="InterPro" id="IPR050098">
    <property type="entry name" value="TFPI/VKTCI-like"/>
</dbReference>
<dbReference type="AlphaFoldDB" id="A0AAN8FRH5"/>
<dbReference type="Proteomes" id="UP001331761">
    <property type="component" value="Unassembled WGS sequence"/>
</dbReference>
<gene>
    <name evidence="6" type="ORF">GCK32_018883</name>
</gene>
<dbReference type="Gene3D" id="4.10.410.10">
    <property type="entry name" value="Pancreatic trypsin inhibitor Kunitz domain"/>
    <property type="match status" value="1"/>
</dbReference>
<keyword evidence="7" id="KW-1185">Reference proteome</keyword>
<evidence type="ECO:0000256" key="3">
    <source>
        <dbReference type="ARBA" id="ARBA00023157"/>
    </source>
</evidence>
<feature type="non-terminal residue" evidence="6">
    <location>
        <position position="1"/>
    </location>
</feature>
<dbReference type="PANTHER" id="PTHR10083:SF374">
    <property type="entry name" value="BPTI_KUNITZ INHIBITOR DOMAIN-CONTAINING PROTEIN"/>
    <property type="match status" value="1"/>
</dbReference>
<feature type="region of interest" description="Disordered" evidence="4">
    <location>
        <begin position="88"/>
        <end position="136"/>
    </location>
</feature>
<dbReference type="PANTHER" id="PTHR10083">
    <property type="entry name" value="KUNITZ-TYPE PROTEASE INHIBITOR-RELATED"/>
    <property type="match status" value="1"/>
</dbReference>
<evidence type="ECO:0000256" key="4">
    <source>
        <dbReference type="SAM" id="MobiDB-lite"/>
    </source>
</evidence>
<keyword evidence="2" id="KW-0722">Serine protease inhibitor</keyword>
<evidence type="ECO:0000313" key="6">
    <source>
        <dbReference type="EMBL" id="KAK5979332.1"/>
    </source>
</evidence>